<reference evidence="9" key="2">
    <citation type="submission" date="2021-04" db="EMBL/GenBank/DDBJ databases">
        <authorList>
            <person name="Gilroy R."/>
        </authorList>
    </citation>
    <scope>NUCLEOTIDE SEQUENCE</scope>
    <source>
        <strain evidence="9">CHK165-2605</strain>
    </source>
</reference>
<evidence type="ECO:0000256" key="1">
    <source>
        <dbReference type="ARBA" id="ARBA00001917"/>
    </source>
</evidence>
<evidence type="ECO:0000256" key="2">
    <source>
        <dbReference type="ARBA" id="ARBA00005267"/>
    </source>
</evidence>
<dbReference type="InterPro" id="IPR010087">
    <property type="entry name" value="Flav_short"/>
</dbReference>
<evidence type="ECO:0000256" key="7">
    <source>
        <dbReference type="RuleBase" id="RU367037"/>
    </source>
</evidence>
<evidence type="ECO:0000256" key="3">
    <source>
        <dbReference type="ARBA" id="ARBA00022448"/>
    </source>
</evidence>
<evidence type="ECO:0000259" key="8">
    <source>
        <dbReference type="PROSITE" id="PS50902"/>
    </source>
</evidence>
<evidence type="ECO:0000256" key="4">
    <source>
        <dbReference type="ARBA" id="ARBA00022630"/>
    </source>
</evidence>
<dbReference type="GO" id="GO:0010181">
    <property type="term" value="F:FMN binding"/>
    <property type="evidence" value="ECO:0007669"/>
    <property type="project" value="UniProtKB-UniRule"/>
</dbReference>
<dbReference type="Pfam" id="PF00258">
    <property type="entry name" value="Flavodoxin_1"/>
    <property type="match status" value="1"/>
</dbReference>
<dbReference type="InterPro" id="IPR029039">
    <property type="entry name" value="Flavoprotein-like_sf"/>
</dbReference>
<comment type="similarity">
    <text evidence="2 7">Belongs to the flavodoxin family.</text>
</comment>
<evidence type="ECO:0000313" key="10">
    <source>
        <dbReference type="Proteomes" id="UP000823895"/>
    </source>
</evidence>
<dbReference type="PANTHER" id="PTHR32145">
    <property type="entry name" value="DIFLAVIN FLAVOPROTEIN A 2-RELATED"/>
    <property type="match status" value="1"/>
</dbReference>
<dbReference type="PANTHER" id="PTHR32145:SF11">
    <property type="entry name" value="DIFLAVIN FLAVOPROTEIN A 2-RELATED"/>
    <property type="match status" value="1"/>
</dbReference>
<evidence type="ECO:0000256" key="5">
    <source>
        <dbReference type="ARBA" id="ARBA00022643"/>
    </source>
</evidence>
<keyword evidence="4 7" id="KW-0285">Flavoprotein</keyword>
<dbReference type="GO" id="GO:0009055">
    <property type="term" value="F:electron transfer activity"/>
    <property type="evidence" value="ECO:0007669"/>
    <property type="project" value="UniProtKB-UniRule"/>
</dbReference>
<dbReference type="Proteomes" id="UP000823895">
    <property type="component" value="Unassembled WGS sequence"/>
</dbReference>
<dbReference type="Gene3D" id="3.40.50.360">
    <property type="match status" value="1"/>
</dbReference>
<dbReference type="InterPro" id="IPR051285">
    <property type="entry name" value="NADH_oxidoreductase_modular"/>
</dbReference>
<organism evidence="9 10">
    <name type="scientific">Candidatus Mediterraneibacter gallistercoris</name>
    <dbReference type="NCBI Taxonomy" id="2838671"/>
    <lineage>
        <taxon>Bacteria</taxon>
        <taxon>Bacillati</taxon>
        <taxon>Bacillota</taxon>
        <taxon>Clostridia</taxon>
        <taxon>Lachnospirales</taxon>
        <taxon>Lachnospiraceae</taxon>
        <taxon>Mediterraneibacter</taxon>
    </lineage>
</organism>
<accession>A0A9D2P2X8</accession>
<comment type="cofactor">
    <cofactor evidence="1 7">
        <name>FMN</name>
        <dbReference type="ChEBI" id="CHEBI:58210"/>
    </cofactor>
</comment>
<dbReference type="InterPro" id="IPR001226">
    <property type="entry name" value="Flavodoxin_CS"/>
</dbReference>
<evidence type="ECO:0000313" key="9">
    <source>
        <dbReference type="EMBL" id="HJC43127.1"/>
    </source>
</evidence>
<reference evidence="9" key="1">
    <citation type="journal article" date="2021" name="PeerJ">
        <title>Extensive microbial diversity within the chicken gut microbiome revealed by metagenomics and culture.</title>
        <authorList>
            <person name="Gilroy R."/>
            <person name="Ravi A."/>
            <person name="Getino M."/>
            <person name="Pursley I."/>
            <person name="Horton D.L."/>
            <person name="Alikhan N.F."/>
            <person name="Baker D."/>
            <person name="Gharbi K."/>
            <person name="Hall N."/>
            <person name="Watson M."/>
            <person name="Adriaenssens E.M."/>
            <person name="Foster-Nyarko E."/>
            <person name="Jarju S."/>
            <person name="Secka A."/>
            <person name="Antonio M."/>
            <person name="Oren A."/>
            <person name="Chaudhuri R.R."/>
            <person name="La Ragione R."/>
            <person name="Hildebrand F."/>
            <person name="Pallen M.J."/>
        </authorList>
    </citation>
    <scope>NUCLEOTIDE SEQUENCE</scope>
    <source>
        <strain evidence="9">CHK165-2605</strain>
    </source>
</reference>
<dbReference type="EMBL" id="DWWI01000116">
    <property type="protein sequence ID" value="HJC43127.1"/>
    <property type="molecule type" value="Genomic_DNA"/>
</dbReference>
<name>A0A9D2P2X8_9FIRM</name>
<comment type="caution">
    <text evidence="9">The sequence shown here is derived from an EMBL/GenBank/DDBJ whole genome shotgun (WGS) entry which is preliminary data.</text>
</comment>
<keyword evidence="6 7" id="KW-0249">Electron transport</keyword>
<dbReference type="PROSITE" id="PS00201">
    <property type="entry name" value="FLAVODOXIN"/>
    <property type="match status" value="1"/>
</dbReference>
<sequence>MSVSVVYWSGTGNTQAMAEAVAEGIQAAGAEANVVEVADADAAALALENAFALGCPSMGAEQLEETEMEPFVESLEPLVSGKKILLFGSYGWGDGEWMREWADRMKNAGAVLVRDEGIIANDAPDDAALEECRTAGKELAAGV</sequence>
<dbReference type="AlphaFoldDB" id="A0A9D2P2X8"/>
<dbReference type="NCBIfam" id="TIGR01753">
    <property type="entry name" value="flav_short"/>
    <property type="match status" value="1"/>
</dbReference>
<dbReference type="GO" id="GO:0016651">
    <property type="term" value="F:oxidoreductase activity, acting on NAD(P)H"/>
    <property type="evidence" value="ECO:0007669"/>
    <property type="project" value="UniProtKB-ARBA"/>
</dbReference>
<gene>
    <name evidence="9" type="ORF">H9756_05505</name>
</gene>
<dbReference type="InterPro" id="IPR008254">
    <property type="entry name" value="Flavodoxin/NO_synth"/>
</dbReference>
<evidence type="ECO:0000256" key="6">
    <source>
        <dbReference type="ARBA" id="ARBA00022982"/>
    </source>
</evidence>
<protein>
    <recommendedName>
        <fullName evidence="7">Flavodoxin</fullName>
    </recommendedName>
</protein>
<keyword evidence="3 7" id="KW-0813">Transport</keyword>
<dbReference type="SUPFAM" id="SSF52218">
    <property type="entry name" value="Flavoproteins"/>
    <property type="match status" value="1"/>
</dbReference>
<keyword evidence="5 7" id="KW-0288">FMN</keyword>
<comment type="function">
    <text evidence="7">Low-potential electron donor to a number of redox enzymes.</text>
</comment>
<proteinExistence type="inferred from homology"/>
<feature type="domain" description="Flavodoxin-like" evidence="8">
    <location>
        <begin position="3"/>
        <end position="140"/>
    </location>
</feature>
<dbReference type="PROSITE" id="PS50902">
    <property type="entry name" value="FLAVODOXIN_LIKE"/>
    <property type="match status" value="1"/>
</dbReference>